<dbReference type="Proteomes" id="UP001054945">
    <property type="component" value="Unassembled WGS sequence"/>
</dbReference>
<evidence type="ECO:0000313" key="10">
    <source>
        <dbReference type="EMBL" id="GIX91940.1"/>
    </source>
</evidence>
<keyword evidence="11" id="KW-1185">Reference proteome</keyword>
<keyword evidence="8" id="KW-0966">Cell projection</keyword>
<protein>
    <recommendedName>
        <fullName evidence="12">RIB43A-like with coiled-coils protein 2</fullName>
    </recommendedName>
</protein>
<keyword evidence="3" id="KW-0963">Cytoplasm</keyword>
<evidence type="ECO:0000256" key="1">
    <source>
        <dbReference type="ARBA" id="ARBA00004611"/>
    </source>
</evidence>
<dbReference type="EMBL" id="BPLR01021636">
    <property type="protein sequence ID" value="GIX91940.1"/>
    <property type="molecule type" value="Genomic_DNA"/>
</dbReference>
<comment type="subunit">
    <text evidence="9">Microtubule inner protein component of sperm flagellar doublet microtubules.</text>
</comment>
<evidence type="ECO:0000256" key="7">
    <source>
        <dbReference type="ARBA" id="ARBA00023212"/>
    </source>
</evidence>
<evidence type="ECO:0000313" key="11">
    <source>
        <dbReference type="Proteomes" id="UP001054945"/>
    </source>
</evidence>
<evidence type="ECO:0000256" key="6">
    <source>
        <dbReference type="ARBA" id="ARBA00023069"/>
    </source>
</evidence>
<dbReference type="PANTHER" id="PTHR14517">
    <property type="entry name" value="RIB43A-RELATED"/>
    <property type="match status" value="1"/>
</dbReference>
<keyword evidence="5" id="KW-0175">Coiled coil</keyword>
<comment type="caution">
    <text evidence="10">The sequence shown here is derived from an EMBL/GenBank/DDBJ whole genome shotgun (WGS) entry which is preliminary data.</text>
</comment>
<keyword evidence="7" id="KW-0206">Cytoskeleton</keyword>
<dbReference type="AlphaFoldDB" id="A0AAV4P7I6"/>
<comment type="subcellular location">
    <subcellularLocation>
        <location evidence="1">Cytoplasm</location>
        <location evidence="1">Cytoskeleton</location>
        <location evidence="1">Flagellum axoneme</location>
    </subcellularLocation>
</comment>
<keyword evidence="4" id="KW-0282">Flagellum</keyword>
<evidence type="ECO:0008006" key="12">
    <source>
        <dbReference type="Google" id="ProtNLM"/>
    </source>
</evidence>
<dbReference type="Pfam" id="PF05914">
    <property type="entry name" value="RIB43A"/>
    <property type="match status" value="1"/>
</dbReference>
<keyword evidence="6" id="KW-0969">Cilium</keyword>
<organism evidence="10 11">
    <name type="scientific">Caerostris extrusa</name>
    <name type="common">Bark spider</name>
    <name type="synonym">Caerostris bankana</name>
    <dbReference type="NCBI Taxonomy" id="172846"/>
    <lineage>
        <taxon>Eukaryota</taxon>
        <taxon>Metazoa</taxon>
        <taxon>Ecdysozoa</taxon>
        <taxon>Arthropoda</taxon>
        <taxon>Chelicerata</taxon>
        <taxon>Arachnida</taxon>
        <taxon>Araneae</taxon>
        <taxon>Araneomorphae</taxon>
        <taxon>Entelegynae</taxon>
        <taxon>Araneoidea</taxon>
        <taxon>Araneidae</taxon>
        <taxon>Caerostris</taxon>
    </lineage>
</organism>
<reference evidence="10 11" key="1">
    <citation type="submission" date="2021-06" db="EMBL/GenBank/DDBJ databases">
        <title>Caerostris extrusa draft genome.</title>
        <authorList>
            <person name="Kono N."/>
            <person name="Arakawa K."/>
        </authorList>
    </citation>
    <scope>NUCLEOTIDE SEQUENCE [LARGE SCALE GENOMIC DNA]</scope>
</reference>
<evidence type="ECO:0000256" key="4">
    <source>
        <dbReference type="ARBA" id="ARBA00022846"/>
    </source>
</evidence>
<evidence type="ECO:0000256" key="9">
    <source>
        <dbReference type="ARBA" id="ARBA00046435"/>
    </source>
</evidence>
<gene>
    <name evidence="10" type="ORF">CEXT_470171</name>
</gene>
<evidence type="ECO:0000256" key="5">
    <source>
        <dbReference type="ARBA" id="ARBA00023054"/>
    </source>
</evidence>
<proteinExistence type="inferred from homology"/>
<dbReference type="PANTHER" id="PTHR14517:SF6">
    <property type="entry name" value="RE41410P"/>
    <property type="match status" value="1"/>
</dbReference>
<dbReference type="InterPro" id="IPR008805">
    <property type="entry name" value="RIB43A"/>
</dbReference>
<evidence type="ECO:0000256" key="8">
    <source>
        <dbReference type="ARBA" id="ARBA00023273"/>
    </source>
</evidence>
<name>A0AAV4P7I6_CAEEX</name>
<evidence type="ECO:0000256" key="3">
    <source>
        <dbReference type="ARBA" id="ARBA00022490"/>
    </source>
</evidence>
<accession>A0AAV4P7I6</accession>
<comment type="similarity">
    <text evidence="2">Belongs to the RIB43A family.</text>
</comment>
<evidence type="ECO:0000256" key="2">
    <source>
        <dbReference type="ARBA" id="ARBA00006875"/>
    </source>
</evidence>
<sequence length="104" mass="12649">MIERRRKEDQDQRVKAEWDAQLIHQENIALLMEQENKERRFDFNKKVSSQNTELSYEQRRQQEFLEKVVYTNVPTKEFFDQFNTTSKMMMATAPSVDDTHKIFQ</sequence>